<dbReference type="Proteomes" id="UP000309997">
    <property type="component" value="Unassembled WGS sequence"/>
</dbReference>
<evidence type="ECO:0000313" key="1">
    <source>
        <dbReference type="EMBL" id="KAL3612417.1"/>
    </source>
</evidence>
<sequence>MEIFDILAVVGVLVCFLLLRCWDQIRKLDADKVNWPIVGMLPRLLVNSSNVYEYTTRTLRNNGGTSKFKGPWFANMDFVITSDPRNVHHILSDNFANYPKGPVYKKIFEPLGDGILNSDSESWRAQRKMIQLFMKNNKYKELVEKNILQKLVQGLFPILDHVSRKEEIVDMQDVIQRFMYDSNCMSVLGFDPNCLTIEFPEVAHAKAFDIMEEAVFYRHIVPEFYWKFQKWLQIGEEKKLSRALQTFDQFMYKCISTRCEQVLNEKHPLVESKILEEIRAANLVKEKDGKLRVFSAEEVLISFYSMGRMEAIWGKDCQEFKPERWISDKGGIIHVPPYKFAAFNDGPRTCLGKDVSFIQMKMVACAVLWNYHVQVVEDHQVFPSVAVVLHMKNGLRVRITKRC</sequence>
<dbReference type="EMBL" id="RCHU02000001">
    <property type="protein sequence ID" value="KAL3612417.1"/>
    <property type="molecule type" value="Genomic_DNA"/>
</dbReference>
<gene>
    <name evidence="1" type="ORF">D5086_003437</name>
</gene>
<reference evidence="1 2" key="1">
    <citation type="journal article" date="2024" name="Plant Biotechnol. J.">
        <title>Genome and CRISPR/Cas9 system of a widespread forest tree (Populus alba) in the world.</title>
        <authorList>
            <person name="Liu Y.J."/>
            <person name="Jiang P.F."/>
            <person name="Han X.M."/>
            <person name="Li X.Y."/>
            <person name="Wang H.M."/>
            <person name="Wang Y.J."/>
            <person name="Wang X.X."/>
            <person name="Zeng Q.Y."/>
        </authorList>
    </citation>
    <scope>NUCLEOTIDE SEQUENCE [LARGE SCALE GENOMIC DNA]</scope>
    <source>
        <strain evidence="2">cv. PAL-ZL1</strain>
    </source>
</reference>
<proteinExistence type="predicted"/>
<name>A0ACC4D690_POPAL</name>
<keyword evidence="2" id="KW-1185">Reference proteome</keyword>
<accession>A0ACC4D690</accession>
<organism evidence="1 2">
    <name type="scientific">Populus alba</name>
    <name type="common">White poplar</name>
    <dbReference type="NCBI Taxonomy" id="43335"/>
    <lineage>
        <taxon>Eukaryota</taxon>
        <taxon>Viridiplantae</taxon>
        <taxon>Streptophyta</taxon>
        <taxon>Embryophyta</taxon>
        <taxon>Tracheophyta</taxon>
        <taxon>Spermatophyta</taxon>
        <taxon>Magnoliopsida</taxon>
        <taxon>eudicotyledons</taxon>
        <taxon>Gunneridae</taxon>
        <taxon>Pentapetalae</taxon>
        <taxon>rosids</taxon>
        <taxon>fabids</taxon>
        <taxon>Malpighiales</taxon>
        <taxon>Salicaceae</taxon>
        <taxon>Saliceae</taxon>
        <taxon>Populus</taxon>
    </lineage>
</organism>
<evidence type="ECO:0000313" key="2">
    <source>
        <dbReference type="Proteomes" id="UP000309997"/>
    </source>
</evidence>
<protein>
    <submittedName>
        <fullName evidence="1">Uncharacterized protein</fullName>
    </submittedName>
</protein>
<comment type="caution">
    <text evidence="1">The sequence shown here is derived from an EMBL/GenBank/DDBJ whole genome shotgun (WGS) entry which is preliminary data.</text>
</comment>